<dbReference type="Proteomes" id="UP001479436">
    <property type="component" value="Unassembled WGS sequence"/>
</dbReference>
<gene>
    <name evidence="2" type="primary">LDB17_1</name>
    <name evidence="2" type="ORF">K7432_003863</name>
</gene>
<name>A0ABR2WZ40_9FUNG</name>
<evidence type="ECO:0000313" key="2">
    <source>
        <dbReference type="EMBL" id="KAK9766787.1"/>
    </source>
</evidence>
<dbReference type="InterPro" id="IPR018556">
    <property type="entry name" value="SPIN90/Ldb17_LRD"/>
</dbReference>
<keyword evidence="3" id="KW-1185">Reference proteome</keyword>
<comment type="caution">
    <text evidence="2">The sequence shown here is derived from an EMBL/GenBank/DDBJ whole genome shotgun (WGS) entry which is preliminary data.</text>
</comment>
<accession>A0ABR2WZ40</accession>
<dbReference type="InterPro" id="IPR030125">
    <property type="entry name" value="SPIN90/Ldb17"/>
</dbReference>
<evidence type="ECO:0000313" key="3">
    <source>
        <dbReference type="Proteomes" id="UP001479436"/>
    </source>
</evidence>
<dbReference type="Pfam" id="PF09431">
    <property type="entry name" value="SPIN90_LRD"/>
    <property type="match status" value="1"/>
</dbReference>
<dbReference type="PANTHER" id="PTHR13357">
    <property type="entry name" value="SH3 ADAPTER PROTEIN SPIN90 NCK INTERACTING PROTEIN WITH SH3 DOMAIN"/>
    <property type="match status" value="1"/>
</dbReference>
<dbReference type="EMBL" id="JASJQH010000124">
    <property type="protein sequence ID" value="KAK9766787.1"/>
    <property type="molecule type" value="Genomic_DNA"/>
</dbReference>
<feature type="domain" description="SPIN90/Ldb17 leucine-rich" evidence="1">
    <location>
        <begin position="176"/>
        <end position="309"/>
    </location>
</feature>
<sequence>MLYSDEQEESFAFFDELDSILNQDLPSSDINNALDAYFSTLERNLDSVNRTDALATICCALVESALFERNKKIAVEYIIDEAFTSTRNVNILYTVLYFAGEMYSFSLDMMLERGMIFKLTQDLLIKVPGDGNLFSIMLLLCELCQFHRLPNSDLKLLNETLIHKLLDIVEETQCGDESVNYTGIQLILTINSQFTDLHQENGNTVIKVLSNRFETSKSFGENLLFMMNRGAKPDIQLLILKLLYALFTNNTTYDYFYTNDLRVLVDVIIRELYNLSDEDGELRRAYLEVLPPLVCNTQYPEILHKAQQIVCLLEELTTEQAHRNTTREVQLIVAKVRSECAPVLIAGFKTD</sequence>
<protein>
    <submittedName>
        <fullName evidence="2">Pre-rRNA processing</fullName>
    </submittedName>
</protein>
<organism evidence="2 3">
    <name type="scientific">Basidiobolus ranarum</name>
    <dbReference type="NCBI Taxonomy" id="34480"/>
    <lineage>
        <taxon>Eukaryota</taxon>
        <taxon>Fungi</taxon>
        <taxon>Fungi incertae sedis</taxon>
        <taxon>Zoopagomycota</taxon>
        <taxon>Entomophthoromycotina</taxon>
        <taxon>Basidiobolomycetes</taxon>
        <taxon>Basidiobolales</taxon>
        <taxon>Basidiobolaceae</taxon>
        <taxon>Basidiobolus</taxon>
    </lineage>
</organism>
<evidence type="ECO:0000259" key="1">
    <source>
        <dbReference type="Pfam" id="PF09431"/>
    </source>
</evidence>
<proteinExistence type="predicted"/>
<reference evidence="2 3" key="1">
    <citation type="submission" date="2023-04" db="EMBL/GenBank/DDBJ databases">
        <title>Genome of Basidiobolus ranarum AG-B5.</title>
        <authorList>
            <person name="Stajich J.E."/>
            <person name="Carter-House D."/>
            <person name="Gryganskyi A."/>
        </authorList>
    </citation>
    <scope>NUCLEOTIDE SEQUENCE [LARGE SCALE GENOMIC DNA]</scope>
    <source>
        <strain evidence="2 3">AG-B5</strain>
    </source>
</reference>
<dbReference type="PANTHER" id="PTHR13357:SF1">
    <property type="entry name" value="NCK-INTERACTING PROTEIN WITH SH3 DOMAIN"/>
    <property type="match status" value="1"/>
</dbReference>